<keyword evidence="3" id="KW-0378">Hydrolase</keyword>
<feature type="chain" id="PRO_5041339969" evidence="1">
    <location>
        <begin position="20"/>
        <end position="290"/>
    </location>
</feature>
<dbReference type="PANTHER" id="PTHR12121:SF36">
    <property type="entry name" value="ENDONUCLEASE_EXONUCLEASE_PHOSPHATASE DOMAIN-CONTAINING PROTEIN"/>
    <property type="match status" value="1"/>
</dbReference>
<protein>
    <submittedName>
        <fullName evidence="3">Endonuclease/exonuclease/phosphatase family protein</fullName>
    </submittedName>
</protein>
<evidence type="ECO:0000256" key="1">
    <source>
        <dbReference type="SAM" id="SignalP"/>
    </source>
</evidence>
<dbReference type="RefSeq" id="WP_310798556.1">
    <property type="nucleotide sequence ID" value="NZ_CP123872.1"/>
</dbReference>
<dbReference type="GO" id="GO:0000175">
    <property type="term" value="F:3'-5'-RNA exonuclease activity"/>
    <property type="evidence" value="ECO:0007669"/>
    <property type="project" value="TreeGrafter"/>
</dbReference>
<keyword evidence="3" id="KW-0540">Nuclease</keyword>
<dbReference type="PANTHER" id="PTHR12121">
    <property type="entry name" value="CARBON CATABOLITE REPRESSOR PROTEIN 4"/>
    <property type="match status" value="1"/>
</dbReference>
<sequence>MYRLLIAINCILFSALAHAEENHNALTIITYNIRTDWQQDGPNNWQFRRDNMVSLIKDHTPHIIGLQEVRPHQMIEIKEQLGDHYISYGVGREDGQQKGESAPLFFLQSRFKMIKAQTLWCSPSPNKPSKGWDSAYNRTLTIVHLHDKQADRSLYAINTHFDHVGIEARRACAAMLLRQLQSQQLDLAVVMGDFNFDRGSPPYKILNGAKIKSGIKLLDSRHQAQQREGPDYSFNGFNAKFKANSPIDFIFTTSTLSVLTHLTDDRRIDGRYPSDHFPILIKTKYKSQAN</sequence>
<dbReference type="Proteomes" id="UP001268683">
    <property type="component" value="Chromosome"/>
</dbReference>
<keyword evidence="3" id="KW-0255">Endonuclease</keyword>
<evidence type="ECO:0000259" key="2">
    <source>
        <dbReference type="Pfam" id="PF03372"/>
    </source>
</evidence>
<dbReference type="KEGG" id="tmk:QGN29_14295"/>
<keyword evidence="1" id="KW-0732">Signal</keyword>
<feature type="signal peptide" evidence="1">
    <location>
        <begin position="1"/>
        <end position="19"/>
    </location>
</feature>
<gene>
    <name evidence="3" type="ORF">QGN29_14295</name>
</gene>
<reference evidence="3" key="1">
    <citation type="submission" date="2023-04" db="EMBL/GenBank/DDBJ databases">
        <title>Complete genome sequence of Temperatibacter marinus.</title>
        <authorList>
            <person name="Rong J.-C."/>
            <person name="Yi M.-L."/>
            <person name="Zhao Q."/>
        </authorList>
    </citation>
    <scope>NUCLEOTIDE SEQUENCE</scope>
    <source>
        <strain evidence="3">NBRC 110045</strain>
    </source>
</reference>
<dbReference type="Gene3D" id="3.60.10.10">
    <property type="entry name" value="Endonuclease/exonuclease/phosphatase"/>
    <property type="match status" value="1"/>
</dbReference>
<keyword evidence="4" id="KW-1185">Reference proteome</keyword>
<accession>A0AA52EGI3</accession>
<organism evidence="3 4">
    <name type="scientific">Temperatibacter marinus</name>
    <dbReference type="NCBI Taxonomy" id="1456591"/>
    <lineage>
        <taxon>Bacteria</taxon>
        <taxon>Pseudomonadati</taxon>
        <taxon>Pseudomonadota</taxon>
        <taxon>Alphaproteobacteria</taxon>
        <taxon>Kordiimonadales</taxon>
        <taxon>Temperatibacteraceae</taxon>
        <taxon>Temperatibacter</taxon>
    </lineage>
</organism>
<feature type="domain" description="Endonuclease/exonuclease/phosphatase" evidence="2">
    <location>
        <begin position="29"/>
        <end position="276"/>
    </location>
</feature>
<dbReference type="Pfam" id="PF03372">
    <property type="entry name" value="Exo_endo_phos"/>
    <property type="match status" value="1"/>
</dbReference>
<name>A0AA52EGI3_9PROT</name>
<dbReference type="GO" id="GO:0004519">
    <property type="term" value="F:endonuclease activity"/>
    <property type="evidence" value="ECO:0007669"/>
    <property type="project" value="UniProtKB-KW"/>
</dbReference>
<evidence type="ECO:0000313" key="3">
    <source>
        <dbReference type="EMBL" id="WND02718.1"/>
    </source>
</evidence>
<evidence type="ECO:0000313" key="4">
    <source>
        <dbReference type="Proteomes" id="UP001268683"/>
    </source>
</evidence>
<dbReference type="CDD" id="cd09083">
    <property type="entry name" value="EEP-1"/>
    <property type="match status" value="1"/>
</dbReference>
<dbReference type="InterPro" id="IPR036691">
    <property type="entry name" value="Endo/exonu/phosph_ase_sf"/>
</dbReference>
<dbReference type="SUPFAM" id="SSF56219">
    <property type="entry name" value="DNase I-like"/>
    <property type="match status" value="1"/>
</dbReference>
<dbReference type="EMBL" id="CP123872">
    <property type="protein sequence ID" value="WND02718.1"/>
    <property type="molecule type" value="Genomic_DNA"/>
</dbReference>
<dbReference type="InterPro" id="IPR050410">
    <property type="entry name" value="CCR4/nocturin_mRNA_transcr"/>
</dbReference>
<dbReference type="AlphaFoldDB" id="A0AA52EGI3"/>
<proteinExistence type="predicted"/>
<dbReference type="InterPro" id="IPR005135">
    <property type="entry name" value="Endo/exonuclease/phosphatase"/>
</dbReference>